<dbReference type="InterPro" id="IPR012337">
    <property type="entry name" value="RNaseH-like_sf"/>
</dbReference>
<dbReference type="InterPro" id="IPR021109">
    <property type="entry name" value="Peptidase_aspartic_dom_sf"/>
</dbReference>
<proteinExistence type="predicted"/>
<dbReference type="AlphaFoldDB" id="A0A1U8KC54"/>
<dbReference type="Gene3D" id="2.40.70.10">
    <property type="entry name" value="Acid Proteases"/>
    <property type="match status" value="1"/>
</dbReference>
<dbReference type="Proteomes" id="UP000818029">
    <property type="component" value="Chromosome D10"/>
</dbReference>
<organism evidence="2 3">
    <name type="scientific">Gossypium hirsutum</name>
    <name type="common">Upland cotton</name>
    <name type="synonym">Gossypium mexicanum</name>
    <dbReference type="NCBI Taxonomy" id="3635"/>
    <lineage>
        <taxon>Eukaryota</taxon>
        <taxon>Viridiplantae</taxon>
        <taxon>Streptophyta</taxon>
        <taxon>Embryophyta</taxon>
        <taxon>Tracheophyta</taxon>
        <taxon>Spermatophyta</taxon>
        <taxon>Magnoliopsida</taxon>
        <taxon>eudicotyledons</taxon>
        <taxon>Gunneridae</taxon>
        <taxon>Pentapetalae</taxon>
        <taxon>rosids</taxon>
        <taxon>malvids</taxon>
        <taxon>Malvales</taxon>
        <taxon>Malvaceae</taxon>
        <taxon>Malvoideae</taxon>
        <taxon>Gossypium</taxon>
    </lineage>
</organism>
<dbReference type="GeneID" id="107915410"/>
<evidence type="ECO:0000313" key="2">
    <source>
        <dbReference type="Proteomes" id="UP000818029"/>
    </source>
</evidence>
<dbReference type="PANTHER" id="PTHR47266">
    <property type="entry name" value="ENDONUCLEASE-RELATED"/>
    <property type="match status" value="1"/>
</dbReference>
<dbReference type="PaxDb" id="3635-A0A1U8KC54"/>
<dbReference type="InterPro" id="IPR036397">
    <property type="entry name" value="RNaseH_sf"/>
</dbReference>
<feature type="domain" description="Integrase catalytic" evidence="1">
    <location>
        <begin position="156"/>
        <end position="300"/>
    </location>
</feature>
<dbReference type="Gene3D" id="3.30.420.10">
    <property type="entry name" value="Ribonuclease H-like superfamily/Ribonuclease H"/>
    <property type="match status" value="1"/>
</dbReference>
<protein>
    <recommendedName>
        <fullName evidence="1">Integrase catalytic domain-containing protein</fullName>
    </recommendedName>
</protein>
<evidence type="ECO:0000259" key="1">
    <source>
        <dbReference type="PROSITE" id="PS50994"/>
    </source>
</evidence>
<dbReference type="SMR" id="A0A1U8KC54"/>
<dbReference type="Pfam" id="PF00665">
    <property type="entry name" value="rve"/>
    <property type="match status" value="1"/>
</dbReference>
<gene>
    <name evidence="3" type="primary">LOC107915410</name>
</gene>
<dbReference type="InterPro" id="IPR052160">
    <property type="entry name" value="Gypsy_RT_Integrase-like"/>
</dbReference>
<dbReference type="GO" id="GO:0003676">
    <property type="term" value="F:nucleic acid binding"/>
    <property type="evidence" value="ECO:0007669"/>
    <property type="project" value="InterPro"/>
</dbReference>
<dbReference type="GO" id="GO:0015074">
    <property type="term" value="P:DNA integration"/>
    <property type="evidence" value="ECO:0007669"/>
    <property type="project" value="InterPro"/>
</dbReference>
<reference evidence="2" key="1">
    <citation type="journal article" date="2020" name="Nat. Genet.">
        <title>Genomic diversifications of five Gossypium allopolyploid species and their impact on cotton improvement.</title>
        <authorList>
            <person name="Chen Z.J."/>
            <person name="Sreedasyam A."/>
            <person name="Ando A."/>
            <person name="Song Q."/>
            <person name="De Santiago L.M."/>
            <person name="Hulse-Kemp A.M."/>
            <person name="Ding M."/>
            <person name="Ye W."/>
            <person name="Kirkbride R.C."/>
            <person name="Jenkins J."/>
            <person name="Plott C."/>
            <person name="Lovell J."/>
            <person name="Lin Y.M."/>
            <person name="Vaughn R."/>
            <person name="Liu B."/>
            <person name="Simpson S."/>
            <person name="Scheffler B.E."/>
            <person name="Wen L."/>
            <person name="Saski C.A."/>
            <person name="Grover C.E."/>
            <person name="Hu G."/>
            <person name="Conover J.L."/>
            <person name="Carlson J.W."/>
            <person name="Shu S."/>
            <person name="Boston L.B."/>
            <person name="Williams M."/>
            <person name="Peterson D.G."/>
            <person name="McGee K."/>
            <person name="Jones D.C."/>
            <person name="Wendel J.F."/>
            <person name="Stelly D.M."/>
            <person name="Grimwood J."/>
            <person name="Schmutz J."/>
        </authorList>
    </citation>
    <scope>NUCLEOTIDE SEQUENCE [LARGE SCALE GENOMIC DNA]</scope>
    <source>
        <strain evidence="2">cv. TM-1</strain>
    </source>
</reference>
<reference evidence="3" key="2">
    <citation type="submission" date="2025-08" db="UniProtKB">
        <authorList>
            <consortium name="RefSeq"/>
        </authorList>
    </citation>
    <scope>IDENTIFICATION</scope>
</reference>
<dbReference type="SUPFAM" id="SSF53098">
    <property type="entry name" value="Ribonuclease H-like"/>
    <property type="match status" value="1"/>
</dbReference>
<keyword evidence="2" id="KW-1185">Reference proteome</keyword>
<accession>A0A1U8KC54</accession>
<dbReference type="InterPro" id="IPR001584">
    <property type="entry name" value="Integrase_cat-core"/>
</dbReference>
<evidence type="ECO:0000313" key="3">
    <source>
        <dbReference type="RefSeq" id="XP_016700062.1"/>
    </source>
</evidence>
<dbReference type="PROSITE" id="PS50994">
    <property type="entry name" value="INTEGRASE"/>
    <property type="match status" value="1"/>
</dbReference>
<dbReference type="RefSeq" id="XP_016700062.1">
    <property type="nucleotide sequence ID" value="XM_016844573.1"/>
</dbReference>
<name>A0A1U8KC54_GOSHI</name>
<sequence length="300" mass="33962">MALTKECNAFLQNKLPPKMKDPRSFTILGNIGDTYCGMTLCDLGASLNLMSISVSKRLGIGEVRPMTVTLQLADKSLAHLKGKIEDVLILASDLPSDNEDDEDLAMIEAKLKGFTSQSRFESLELASCEYTQPKTSIEEPPKLDLKCQRVGSISMRNEKPLNNILEIELFNVRDIDFLGQFPLSYGNICILVAVDYVLKWVEAEAYKTNDSKVVMRFLHNHIFARFGTSRVIISDDGSQFVNKWLKWLLDKYGVNHMVATAYHPKTNGQAELTNKEIKGILKKMVRLNRRDWSRRLDDAL</sequence>
<dbReference type="KEGG" id="ghi:107915410"/>